<comment type="similarity">
    <text evidence="1">Belongs to the transglycosylase Slt family.</text>
</comment>
<dbReference type="PROSITE" id="PS51257">
    <property type="entry name" value="PROKAR_LIPOPROTEIN"/>
    <property type="match status" value="1"/>
</dbReference>
<reference evidence="4 5" key="1">
    <citation type="submission" date="2016-12" db="EMBL/GenBank/DDBJ databases">
        <authorList>
            <person name="Song W.-J."/>
            <person name="Kurnit D.M."/>
        </authorList>
    </citation>
    <scope>NUCLEOTIDE SEQUENCE [LARGE SCALE GENOMIC DNA]</scope>
    <source>
        <strain evidence="4 5">175</strain>
    </source>
</reference>
<dbReference type="InterPro" id="IPR008258">
    <property type="entry name" value="Transglycosylase_SLT_dom_1"/>
</dbReference>
<dbReference type="OrthoDB" id="9815002at2"/>
<feature type="chain" id="PRO_5012350959" evidence="2">
    <location>
        <begin position="20"/>
        <end position="348"/>
    </location>
</feature>
<evidence type="ECO:0000313" key="5">
    <source>
        <dbReference type="Proteomes" id="UP000192923"/>
    </source>
</evidence>
<dbReference type="EMBL" id="FXAM01000001">
    <property type="protein sequence ID" value="SMF93276.1"/>
    <property type="molecule type" value="Genomic_DNA"/>
</dbReference>
<dbReference type="Gene3D" id="1.10.530.10">
    <property type="match status" value="1"/>
</dbReference>
<dbReference type="AlphaFoldDB" id="A0A1Y6CSH8"/>
<dbReference type="InterPro" id="IPR000189">
    <property type="entry name" value="Transglyc_AS"/>
</dbReference>
<evidence type="ECO:0000256" key="2">
    <source>
        <dbReference type="SAM" id="SignalP"/>
    </source>
</evidence>
<evidence type="ECO:0000259" key="3">
    <source>
        <dbReference type="Pfam" id="PF01464"/>
    </source>
</evidence>
<dbReference type="Proteomes" id="UP000192923">
    <property type="component" value="Unassembled WGS sequence"/>
</dbReference>
<dbReference type="STRING" id="1760988.SAMN02949497_0551"/>
<dbReference type="CDD" id="cd16894">
    <property type="entry name" value="MltD-like"/>
    <property type="match status" value="1"/>
</dbReference>
<dbReference type="GO" id="GO:0008933">
    <property type="term" value="F:peptidoglycan lytic transglycosylase activity"/>
    <property type="evidence" value="ECO:0007669"/>
    <property type="project" value="InterPro"/>
</dbReference>
<organism evidence="4 5">
    <name type="scientific">Methylomagnum ishizawai</name>
    <dbReference type="NCBI Taxonomy" id="1760988"/>
    <lineage>
        <taxon>Bacteria</taxon>
        <taxon>Pseudomonadati</taxon>
        <taxon>Pseudomonadota</taxon>
        <taxon>Gammaproteobacteria</taxon>
        <taxon>Methylococcales</taxon>
        <taxon>Methylococcaceae</taxon>
        <taxon>Methylomagnum</taxon>
    </lineage>
</organism>
<keyword evidence="5" id="KW-1185">Reference proteome</keyword>
<feature type="domain" description="Transglycosylase SLT" evidence="3">
    <location>
        <begin position="196"/>
        <end position="292"/>
    </location>
</feature>
<gene>
    <name evidence="4" type="ORF">SAMN02949497_0551</name>
</gene>
<feature type="signal peptide" evidence="2">
    <location>
        <begin position="1"/>
        <end position="19"/>
    </location>
</feature>
<dbReference type="Pfam" id="PF01464">
    <property type="entry name" value="SLT"/>
    <property type="match status" value="1"/>
</dbReference>
<dbReference type="RefSeq" id="WP_085209713.1">
    <property type="nucleotide sequence ID" value="NZ_FXAM01000001.1"/>
</dbReference>
<evidence type="ECO:0000313" key="4">
    <source>
        <dbReference type="EMBL" id="SMF93276.1"/>
    </source>
</evidence>
<protein>
    <submittedName>
        <fullName evidence="4">Membrane-bound lytic murein transglycosylase D</fullName>
    </submittedName>
</protein>
<dbReference type="InterPro" id="IPR023346">
    <property type="entry name" value="Lysozyme-like_dom_sf"/>
</dbReference>
<sequence>MLSAYLRHGFLPTLLLLLAACGHQTPAPKPSPVGILHPPNPYRALPDHTRHSGVFPRPAALEAQVAFWRNVYATWGRAVVVIHDDRYLDTIYEVLEFPAVGESLTADQKAWVANRRSYWQDRLYALETKLDTGTALDAEDRATAILLTGGQRRDLRAMAHNAAKRIRSQRGMRERFRRGLEIGARYEARFRKIFRDNGLPEELAYLPHVESSFQAAARSSAGAVGIWQFTKGAAEKFMPVNGAADPRLDPIASTQGAARYLKYAYANIGNWPMAITSYNHGINGMKRARGRYGHDFMRMVEEYDSPLFGFASRNYYAEFLAAREIASQPERYFSELAPGLQTPAESQP</sequence>
<dbReference type="GO" id="GO:0000270">
    <property type="term" value="P:peptidoglycan metabolic process"/>
    <property type="evidence" value="ECO:0007669"/>
    <property type="project" value="InterPro"/>
</dbReference>
<dbReference type="GO" id="GO:0016020">
    <property type="term" value="C:membrane"/>
    <property type="evidence" value="ECO:0007669"/>
    <property type="project" value="InterPro"/>
</dbReference>
<dbReference type="SUPFAM" id="SSF53955">
    <property type="entry name" value="Lysozyme-like"/>
    <property type="match status" value="1"/>
</dbReference>
<dbReference type="PROSITE" id="PS00922">
    <property type="entry name" value="TRANSGLYCOSYLASE"/>
    <property type="match status" value="1"/>
</dbReference>
<accession>A0A1Y6CSH8</accession>
<evidence type="ECO:0000256" key="1">
    <source>
        <dbReference type="ARBA" id="ARBA00007734"/>
    </source>
</evidence>
<name>A0A1Y6CSH8_9GAMM</name>
<proteinExistence type="inferred from homology"/>
<keyword evidence="2" id="KW-0732">Signal</keyword>